<dbReference type="EMBL" id="QFAY01000049">
    <property type="protein sequence ID" value="MBP2622300.1"/>
    <property type="molecule type" value="Genomic_DNA"/>
</dbReference>
<dbReference type="Pfam" id="PF13751">
    <property type="entry name" value="DDE_Tnp_1_6"/>
    <property type="match status" value="1"/>
</dbReference>
<dbReference type="Proteomes" id="UP001519349">
    <property type="component" value="Unassembled WGS sequence"/>
</dbReference>
<evidence type="ECO:0000259" key="2">
    <source>
        <dbReference type="Pfam" id="PF13751"/>
    </source>
</evidence>
<dbReference type="PANTHER" id="PTHR33408">
    <property type="entry name" value="TRANSPOSASE"/>
    <property type="match status" value="1"/>
</dbReference>
<feature type="region of interest" description="Disordered" evidence="1">
    <location>
        <begin position="73"/>
        <end position="102"/>
    </location>
</feature>
<gene>
    <name evidence="3" type="ORF">DHL47_13500</name>
</gene>
<sequence length="334" mass="39007">KNYERRFKDRAVVEAIFNHILSLCFQYHLVDSRTLFIDGTHVKAAANGHKFTNQVCQQEAKFMAQELEEEIKKDRGQRGKKPLKLKKEVTEKDRKVSTTDPESGWFHKGEHKEVFAYNVEAACDKNGWILSYAVAAGNVHDSQLFALLFAKLEPFGPQTFVMDSGFKTPSIAKFLLDRKLTPVLPYTRPRGDKKMLRPKDFVYDEYYDCYLCPQNQVLSYSTTNRDGYREYKSSPAICQTCPLLSVCIKAKNHQRVITRHVWKDYLDRCEDIRHTPEMKEWYKRRKETIERDFGTAKEYHGMRYTRQIGKAKMEDQVGLTFACLNLKKLVKMVA</sequence>
<evidence type="ECO:0000313" key="3">
    <source>
        <dbReference type="EMBL" id="MBP2622300.1"/>
    </source>
</evidence>
<feature type="non-terminal residue" evidence="3">
    <location>
        <position position="1"/>
    </location>
</feature>
<proteinExistence type="predicted"/>
<dbReference type="PANTHER" id="PTHR33408:SF4">
    <property type="entry name" value="TRANSPOSASE DDE DOMAIN-CONTAINING PROTEIN"/>
    <property type="match status" value="1"/>
</dbReference>
<keyword evidence="4" id="KW-1185">Reference proteome</keyword>
<feature type="domain" description="Transposase DDE" evidence="2">
    <location>
        <begin position="211"/>
        <end position="330"/>
    </location>
</feature>
<protein>
    <submittedName>
        <fullName evidence="3">IS1182 family transposase</fullName>
    </submittedName>
</protein>
<dbReference type="InterPro" id="IPR025668">
    <property type="entry name" value="Tnp_DDE_dom"/>
</dbReference>
<name>A0ABS5B0E7_9STRE</name>
<reference evidence="3 4" key="1">
    <citation type="submission" date="2018-05" db="EMBL/GenBank/DDBJ databases">
        <title>Draft genome sequence of Streptococcus panodentis CCUG 70867T.</title>
        <authorList>
            <person name="Salva-Serra F."/>
            <person name="Mendez V."/>
            <person name="Jaen-Luchoro D."/>
            <person name="Gonzales-Siles L."/>
            <person name="Karlsson R."/>
            <person name="Engstrom-Jakobsson H."/>
            <person name="Busquets A."/>
            <person name="Gomila M."/>
            <person name="Pineiro-Iglesias B."/>
            <person name="Bennasar-Figueras A."/>
            <person name="Seeger M."/>
            <person name="Moore E."/>
        </authorList>
    </citation>
    <scope>NUCLEOTIDE SEQUENCE [LARGE SCALE GENOMIC DNA]</scope>
    <source>
        <strain evidence="3 4">CCUG 70867</strain>
    </source>
</reference>
<dbReference type="NCBIfam" id="NF033551">
    <property type="entry name" value="transpos_IS1182"/>
    <property type="match status" value="1"/>
</dbReference>
<evidence type="ECO:0000313" key="4">
    <source>
        <dbReference type="Proteomes" id="UP001519349"/>
    </source>
</evidence>
<feature type="compositionally biased region" description="Basic and acidic residues" evidence="1">
    <location>
        <begin position="85"/>
        <end position="97"/>
    </location>
</feature>
<comment type="caution">
    <text evidence="3">The sequence shown here is derived from an EMBL/GenBank/DDBJ whole genome shotgun (WGS) entry which is preliminary data.</text>
</comment>
<organism evidence="3 4">
    <name type="scientific">Streptococcus panodentis</name>
    <dbReference type="NCBI Taxonomy" id="1581472"/>
    <lineage>
        <taxon>Bacteria</taxon>
        <taxon>Bacillati</taxon>
        <taxon>Bacillota</taxon>
        <taxon>Bacilli</taxon>
        <taxon>Lactobacillales</taxon>
        <taxon>Streptococcaceae</taxon>
        <taxon>Streptococcus</taxon>
    </lineage>
</organism>
<evidence type="ECO:0000256" key="1">
    <source>
        <dbReference type="SAM" id="MobiDB-lite"/>
    </source>
</evidence>
<accession>A0ABS5B0E7</accession>
<dbReference type="InterPro" id="IPR047629">
    <property type="entry name" value="IS1182_transpos"/>
</dbReference>